<keyword evidence="2" id="KW-0547">Nucleotide-binding</keyword>
<dbReference type="Gene3D" id="3.40.50.300">
    <property type="entry name" value="P-loop containing nucleotide triphosphate hydrolases"/>
    <property type="match status" value="1"/>
</dbReference>
<keyword evidence="3" id="KW-1185">Reference proteome</keyword>
<keyword evidence="2" id="KW-0067">ATP-binding</keyword>
<evidence type="ECO:0000313" key="2">
    <source>
        <dbReference type="EMBL" id="MFE5979148.1"/>
    </source>
</evidence>
<dbReference type="InterPro" id="IPR027417">
    <property type="entry name" value="P-loop_NTPase"/>
</dbReference>
<proteinExistence type="predicted"/>
<reference evidence="2 3" key="1">
    <citation type="submission" date="2024-09" db="EMBL/GenBank/DDBJ databases">
        <title>The Natural Products Discovery Center: Release of the First 8490 Sequenced Strains for Exploring Actinobacteria Biosynthetic Diversity.</title>
        <authorList>
            <person name="Kalkreuter E."/>
            <person name="Kautsar S.A."/>
            <person name="Yang D."/>
            <person name="Bader C.D."/>
            <person name="Teijaro C.N."/>
            <person name="Fluegel L."/>
            <person name="Davis C.M."/>
            <person name="Simpson J.R."/>
            <person name="Lauterbach L."/>
            <person name="Steele A.D."/>
            <person name="Gui C."/>
            <person name="Meng S."/>
            <person name="Li G."/>
            <person name="Viehrig K."/>
            <person name="Ye F."/>
            <person name="Su P."/>
            <person name="Kiefer A.F."/>
            <person name="Nichols A."/>
            <person name="Cepeda A.J."/>
            <person name="Yan W."/>
            <person name="Fan B."/>
            <person name="Jiang Y."/>
            <person name="Adhikari A."/>
            <person name="Zheng C.-J."/>
            <person name="Schuster L."/>
            <person name="Cowan T.M."/>
            <person name="Smanski M.J."/>
            <person name="Chevrette M.G."/>
            <person name="De Carvalho L.P.S."/>
            <person name="Shen B."/>
        </authorList>
    </citation>
    <scope>NUCLEOTIDE SEQUENCE [LARGE SCALE GENOMIC DNA]</scope>
    <source>
        <strain evidence="2 3">NPDC056472</strain>
    </source>
</reference>
<accession>A0ABW6INH8</accession>
<feature type="domain" description="NB-ARC" evidence="1">
    <location>
        <begin position="19"/>
        <end position="113"/>
    </location>
</feature>
<dbReference type="RefSeq" id="WP_386249551.1">
    <property type="nucleotide sequence ID" value="NZ_JBHTRV010000003.1"/>
</dbReference>
<sequence>MRGHLPDENPGFVGRRTELERISVALAENRLVTVTGVGGVGKTRLALRAAHRAAERYPDGAWWTDLTQLDGDRLLVALVADSVDLADHTPGMAATGLCRRLADDRLLLVLDSCEHLAEPCGRLVAELLAAAPGLTVLATSRRPLGVEGEHVITLDPLPPAGQDALELLRGAAGEDFPAVGPAGEICVRLEGIPLALELAAAQIRLQGAEAVRDQLGSRFDAPPGTRFDLLAHTERVWPSRHQTLRAAIGWSHELSAPLERLLWARLSVFRGPFDLASATAVCVGGPLNRATLPGALDGLVRASVVRAADTAGRHRMLDTIREYGATWLDRTGETATVAERHAAHFRGLARRAEAEWHGARQLRWYRTVDAHHTDLRTALDRLLRTDPDAALDLVGSVAFAWSCRGRLREARDGLEQALLLSDVRGRVRARALWALGVTLVLQGEFGPAQEVSERCAREARYAEYVEHAGYAEEPGYGEHAGPVDHGVSVDHAGSVDHGVYADPSGHAERTGHGAYAEAVAHAGHTAARGTGSRRDRPGDLTLDAAALAGLLALTTGRPMAAYVVVGHVLDAARGGPADSAARLRCHLVRVFALTGLGRLDEARERALALRARCQDLDEHWTRTALEYQLALTGLLEGDPAAASGHARAMLEGTRSLGASLGVALGLDVLATALAAAGDGERAADVSGTGEAYWRSTGQPRRGLPGLRALHEKYTDTVRASIGEPAYEEIFVRALTGLPQDGLDRALRGPRHG</sequence>
<dbReference type="SUPFAM" id="SSF52540">
    <property type="entry name" value="P-loop containing nucleoside triphosphate hydrolases"/>
    <property type="match status" value="1"/>
</dbReference>
<dbReference type="PRINTS" id="PR00364">
    <property type="entry name" value="DISEASERSIST"/>
</dbReference>
<gene>
    <name evidence="2" type="ORF">ACFQ63_05500</name>
</gene>
<dbReference type="InterPro" id="IPR002182">
    <property type="entry name" value="NB-ARC"/>
</dbReference>
<dbReference type="PANTHER" id="PTHR47691:SF3">
    <property type="entry name" value="HTH-TYPE TRANSCRIPTIONAL REGULATOR RV0890C-RELATED"/>
    <property type="match status" value="1"/>
</dbReference>
<dbReference type="PANTHER" id="PTHR47691">
    <property type="entry name" value="REGULATOR-RELATED"/>
    <property type="match status" value="1"/>
</dbReference>
<organism evidence="2 3">
    <name type="scientific">Streptomyces wedmorensis</name>
    <dbReference type="NCBI Taxonomy" id="43759"/>
    <lineage>
        <taxon>Bacteria</taxon>
        <taxon>Bacillati</taxon>
        <taxon>Actinomycetota</taxon>
        <taxon>Actinomycetes</taxon>
        <taxon>Kitasatosporales</taxon>
        <taxon>Streptomycetaceae</taxon>
        <taxon>Streptomyces</taxon>
    </lineage>
</organism>
<dbReference type="Pfam" id="PF00931">
    <property type="entry name" value="NB-ARC"/>
    <property type="match status" value="1"/>
</dbReference>
<dbReference type="Proteomes" id="UP001600424">
    <property type="component" value="Unassembled WGS sequence"/>
</dbReference>
<dbReference type="EMBL" id="JBHTRV010000003">
    <property type="protein sequence ID" value="MFE5979148.1"/>
    <property type="molecule type" value="Genomic_DNA"/>
</dbReference>
<evidence type="ECO:0000313" key="3">
    <source>
        <dbReference type="Proteomes" id="UP001600424"/>
    </source>
</evidence>
<name>A0ABW6INH8_STRWE</name>
<comment type="caution">
    <text evidence="2">The sequence shown here is derived from an EMBL/GenBank/DDBJ whole genome shotgun (WGS) entry which is preliminary data.</text>
</comment>
<protein>
    <submittedName>
        <fullName evidence="2">ATP-binding protein</fullName>
    </submittedName>
</protein>
<dbReference type="GO" id="GO:0005524">
    <property type="term" value="F:ATP binding"/>
    <property type="evidence" value="ECO:0007669"/>
    <property type="project" value="UniProtKB-KW"/>
</dbReference>
<evidence type="ECO:0000259" key="1">
    <source>
        <dbReference type="Pfam" id="PF00931"/>
    </source>
</evidence>